<keyword evidence="4" id="KW-0670">Pyruvate</keyword>
<evidence type="ECO:0000256" key="2">
    <source>
        <dbReference type="ARBA" id="ARBA00022777"/>
    </source>
</evidence>
<dbReference type="SMART" id="SM01120">
    <property type="entry name" value="Dak2"/>
    <property type="match status" value="1"/>
</dbReference>
<dbReference type="NCBIfam" id="TIGR02365">
    <property type="entry name" value="dha_L_ycgS"/>
    <property type="match status" value="1"/>
</dbReference>
<feature type="domain" description="DhaL" evidence="3">
    <location>
        <begin position="6"/>
        <end position="206"/>
    </location>
</feature>
<dbReference type="Gene3D" id="1.25.40.340">
    <property type="match status" value="1"/>
</dbReference>
<dbReference type="InterPro" id="IPR036117">
    <property type="entry name" value="DhaL_dom_sf"/>
</dbReference>
<dbReference type="Proteomes" id="UP000190837">
    <property type="component" value="Unassembled WGS sequence"/>
</dbReference>
<sequence>MSFTNSQYINWIDRCAAALAVAQDELTALDTAIGDGDHGLNMHRGFSKAQEKLAAEAGKDLGSLSKSVGMMLLSTVGGASGPLYGTFFIKAAPALNGKNEADLATLAQAIADGSAGLVARGQAAAGDKTMVDVWLPVAEVLKQAAASGVSLKDALQAAARTAQEQAEATIPLVAKKGRASYLGERSAGHKDPGAASSALLLQCLAEAV</sequence>
<dbReference type="SUPFAM" id="SSF101473">
    <property type="entry name" value="DhaL-like"/>
    <property type="match status" value="1"/>
</dbReference>
<keyword evidence="1 4" id="KW-0808">Transferase</keyword>
<evidence type="ECO:0000259" key="3">
    <source>
        <dbReference type="PROSITE" id="PS51480"/>
    </source>
</evidence>
<evidence type="ECO:0000313" key="5">
    <source>
        <dbReference type="Proteomes" id="UP000190837"/>
    </source>
</evidence>
<dbReference type="GO" id="GO:0004371">
    <property type="term" value="F:glycerone kinase activity"/>
    <property type="evidence" value="ECO:0007669"/>
    <property type="project" value="InterPro"/>
</dbReference>
<dbReference type="GO" id="GO:0019563">
    <property type="term" value="P:glycerol catabolic process"/>
    <property type="evidence" value="ECO:0007669"/>
    <property type="project" value="TreeGrafter"/>
</dbReference>
<gene>
    <name evidence="4" type="ORF">CHUV0807_1015</name>
</gene>
<dbReference type="FunFam" id="1.25.40.340:FF:000002">
    <property type="entry name" value="Dihydroxyacetone kinase, L subunit"/>
    <property type="match status" value="1"/>
</dbReference>
<protein>
    <submittedName>
        <fullName evidence="4">Phosphoenolpyruvate-dihydroxyacetone phosphotransferase, ADP-binding subunit DhaL</fullName>
        <ecNumber evidence="4">2.7.1.121</ecNumber>
    </submittedName>
</protein>
<dbReference type="PROSITE" id="PS51480">
    <property type="entry name" value="DHAL"/>
    <property type="match status" value="1"/>
</dbReference>
<evidence type="ECO:0000313" key="4">
    <source>
        <dbReference type="EMBL" id="SAM62444.1"/>
    </source>
</evidence>
<dbReference type="EC" id="2.7.1.121" evidence="4"/>
<keyword evidence="2" id="KW-0418">Kinase</keyword>
<dbReference type="Pfam" id="PF02734">
    <property type="entry name" value="Dak2"/>
    <property type="match status" value="1"/>
</dbReference>
<organism evidence="4 5">
    <name type="scientific">Cardiobacterium hominis</name>
    <dbReference type="NCBI Taxonomy" id="2718"/>
    <lineage>
        <taxon>Bacteria</taxon>
        <taxon>Pseudomonadati</taxon>
        <taxon>Pseudomonadota</taxon>
        <taxon>Gammaproteobacteria</taxon>
        <taxon>Cardiobacteriales</taxon>
        <taxon>Cardiobacteriaceae</taxon>
        <taxon>Cardiobacterium</taxon>
    </lineage>
</organism>
<dbReference type="AlphaFoldDB" id="A0A1C3H3S4"/>
<evidence type="ECO:0000256" key="1">
    <source>
        <dbReference type="ARBA" id="ARBA00022679"/>
    </source>
</evidence>
<proteinExistence type="predicted"/>
<dbReference type="PANTHER" id="PTHR28629">
    <property type="entry name" value="TRIOKINASE/FMN CYCLASE"/>
    <property type="match status" value="1"/>
</dbReference>
<accession>A0A1C3H3S4</accession>
<dbReference type="InterPro" id="IPR004007">
    <property type="entry name" value="DhaL_dom"/>
</dbReference>
<reference evidence="5" key="1">
    <citation type="submission" date="2016-04" db="EMBL/GenBank/DDBJ databases">
        <authorList>
            <person name="Tagini F."/>
        </authorList>
    </citation>
    <scope>NUCLEOTIDE SEQUENCE [LARGE SCALE GENOMIC DNA]</scope>
    <source>
        <strain evidence="5">CHUV0807</strain>
    </source>
</reference>
<dbReference type="RefSeq" id="WP_079540178.1">
    <property type="nucleotide sequence ID" value="NZ_CP171111.1"/>
</dbReference>
<dbReference type="GO" id="GO:0047324">
    <property type="term" value="F:phosphoenolpyruvate-glycerone phosphotransferase activity"/>
    <property type="evidence" value="ECO:0007669"/>
    <property type="project" value="UniProtKB-EC"/>
</dbReference>
<dbReference type="InterPro" id="IPR050861">
    <property type="entry name" value="Dihydroxyacetone_Kinase"/>
</dbReference>
<dbReference type="InterPro" id="IPR012737">
    <property type="entry name" value="DhaK_L_YcgS"/>
</dbReference>
<dbReference type="PANTHER" id="PTHR28629:SF4">
    <property type="entry name" value="TRIOKINASE_FMN CYCLASE"/>
    <property type="match status" value="1"/>
</dbReference>
<dbReference type="EMBL" id="FKLO01000038">
    <property type="protein sequence ID" value="SAM62444.1"/>
    <property type="molecule type" value="Genomic_DNA"/>
</dbReference>
<name>A0A1C3H3S4_9GAMM</name>
<dbReference type="GO" id="GO:0005829">
    <property type="term" value="C:cytosol"/>
    <property type="evidence" value="ECO:0007669"/>
    <property type="project" value="TreeGrafter"/>
</dbReference>